<dbReference type="Proteomes" id="UP001255185">
    <property type="component" value="Unassembled WGS sequence"/>
</dbReference>
<dbReference type="Gene3D" id="3.30.1950.10">
    <property type="entry name" value="wza like domain"/>
    <property type="match status" value="1"/>
</dbReference>
<accession>A0ABU1TQP9</accession>
<evidence type="ECO:0000256" key="2">
    <source>
        <dbReference type="SAM" id="Phobius"/>
    </source>
</evidence>
<keyword evidence="6" id="KW-1185">Reference proteome</keyword>
<dbReference type="InterPro" id="IPR003715">
    <property type="entry name" value="Poly_export_N"/>
</dbReference>
<evidence type="ECO:0000313" key="5">
    <source>
        <dbReference type="EMBL" id="MDR6968296.1"/>
    </source>
</evidence>
<keyword evidence="1" id="KW-0732">Signal</keyword>
<dbReference type="Pfam" id="PF02563">
    <property type="entry name" value="Poly_export"/>
    <property type="match status" value="1"/>
</dbReference>
<dbReference type="PANTHER" id="PTHR33619:SF3">
    <property type="entry name" value="POLYSACCHARIDE EXPORT PROTEIN GFCE-RELATED"/>
    <property type="match status" value="1"/>
</dbReference>
<evidence type="ECO:0000259" key="3">
    <source>
        <dbReference type="Pfam" id="PF02563"/>
    </source>
</evidence>
<evidence type="ECO:0000313" key="6">
    <source>
        <dbReference type="Proteomes" id="UP001255185"/>
    </source>
</evidence>
<dbReference type="Gene3D" id="3.10.560.10">
    <property type="entry name" value="Outer membrane lipoprotein wza domain like"/>
    <property type="match status" value="2"/>
</dbReference>
<name>A0ABU1TQP9_9FLAO</name>
<dbReference type="EMBL" id="JAVDVI010000009">
    <property type="protein sequence ID" value="MDR6968296.1"/>
    <property type="molecule type" value="Genomic_DNA"/>
</dbReference>
<dbReference type="InterPro" id="IPR049712">
    <property type="entry name" value="Poly_export"/>
</dbReference>
<feature type="transmembrane region" description="Helical" evidence="2">
    <location>
        <begin position="242"/>
        <end position="260"/>
    </location>
</feature>
<comment type="caution">
    <text evidence="5">The sequence shown here is derived from an EMBL/GenBank/DDBJ whole genome shotgun (WGS) entry which is preliminary data.</text>
</comment>
<protein>
    <submittedName>
        <fullName evidence="5">Polysaccharide export outer membrane protein</fullName>
    </submittedName>
</protein>
<keyword evidence="2" id="KW-0472">Membrane</keyword>
<keyword evidence="2" id="KW-1133">Transmembrane helix</keyword>
<reference evidence="5 6" key="1">
    <citation type="submission" date="2023-07" db="EMBL/GenBank/DDBJ databases">
        <title>Sorghum-associated microbial communities from plants grown in Nebraska, USA.</title>
        <authorList>
            <person name="Schachtman D."/>
        </authorList>
    </citation>
    <scope>NUCLEOTIDE SEQUENCE [LARGE SCALE GENOMIC DNA]</scope>
    <source>
        <strain evidence="5 6">3773</strain>
    </source>
</reference>
<sequence>MIKRLAIIAILGILFISCASREKLVYYQNIKNLPSSEMTNYNPTLKEDDLLLILVSAPIPETAKDFNLTTYNMTGGTGLGAQNLDIAQGQIRHQTYLIDNKGFIQFPVIGSIKLGGLTREEALRVLNTSLKKYITDPIVNLRILNYKVTVQGEVMRPGTFNIISERITLPEAISMAGDMTIYGKRDNVLVIREMDGKKTHNFVDMTQSDFINSPFYYLSQNDLIVVEPNKTRINASAVGPNISVIISSLSLLITVIALLVR</sequence>
<organism evidence="5 6">
    <name type="scientific">Flavobacterium arsenatis</name>
    <dbReference type="NCBI Taxonomy" id="1484332"/>
    <lineage>
        <taxon>Bacteria</taxon>
        <taxon>Pseudomonadati</taxon>
        <taxon>Bacteroidota</taxon>
        <taxon>Flavobacteriia</taxon>
        <taxon>Flavobacteriales</taxon>
        <taxon>Flavobacteriaceae</taxon>
        <taxon>Flavobacterium</taxon>
    </lineage>
</organism>
<feature type="domain" description="Polysaccharide export protein N-terminal" evidence="3">
    <location>
        <begin position="42"/>
        <end position="143"/>
    </location>
</feature>
<dbReference type="RefSeq" id="WP_310026824.1">
    <property type="nucleotide sequence ID" value="NZ_JAVDVI010000009.1"/>
</dbReference>
<evidence type="ECO:0000256" key="1">
    <source>
        <dbReference type="ARBA" id="ARBA00022729"/>
    </source>
</evidence>
<proteinExistence type="predicted"/>
<feature type="domain" description="Soluble ligand binding" evidence="4">
    <location>
        <begin position="147"/>
        <end position="198"/>
    </location>
</feature>
<evidence type="ECO:0000259" key="4">
    <source>
        <dbReference type="Pfam" id="PF10531"/>
    </source>
</evidence>
<dbReference type="PANTHER" id="PTHR33619">
    <property type="entry name" value="POLYSACCHARIDE EXPORT PROTEIN GFCE-RELATED"/>
    <property type="match status" value="1"/>
</dbReference>
<dbReference type="InterPro" id="IPR019554">
    <property type="entry name" value="Soluble_ligand-bd"/>
</dbReference>
<keyword evidence="2" id="KW-0812">Transmembrane</keyword>
<dbReference type="Pfam" id="PF10531">
    <property type="entry name" value="SLBB"/>
    <property type="match status" value="1"/>
</dbReference>
<dbReference type="PROSITE" id="PS51257">
    <property type="entry name" value="PROKAR_LIPOPROTEIN"/>
    <property type="match status" value="1"/>
</dbReference>
<gene>
    <name evidence="5" type="ORF">J2X31_002313</name>
</gene>